<dbReference type="SUPFAM" id="SSF56752">
    <property type="entry name" value="D-aminoacid aminotransferase-like PLP-dependent enzymes"/>
    <property type="match status" value="1"/>
</dbReference>
<evidence type="ECO:0000256" key="1">
    <source>
        <dbReference type="ARBA" id="ARBA00009320"/>
    </source>
</evidence>
<dbReference type="PANTHER" id="PTHR42743">
    <property type="entry name" value="AMINO-ACID AMINOTRANSFERASE"/>
    <property type="match status" value="1"/>
</dbReference>
<keyword evidence="2" id="KW-0032">Aminotransferase</keyword>
<evidence type="ECO:0000313" key="3">
    <source>
        <dbReference type="Proteomes" id="UP000033423"/>
    </source>
</evidence>
<gene>
    <name evidence="2" type="ORF">MBAV_005942</name>
</gene>
<dbReference type="PANTHER" id="PTHR42743:SF11">
    <property type="entry name" value="AMINODEOXYCHORISMATE LYASE"/>
    <property type="match status" value="1"/>
</dbReference>
<dbReference type="InterPro" id="IPR036038">
    <property type="entry name" value="Aminotransferase-like"/>
</dbReference>
<organism evidence="2 3">
    <name type="scientific">Candidatus Magnetobacterium bavaricum</name>
    <dbReference type="NCBI Taxonomy" id="29290"/>
    <lineage>
        <taxon>Bacteria</taxon>
        <taxon>Pseudomonadati</taxon>
        <taxon>Nitrospirota</taxon>
        <taxon>Thermodesulfovibrionia</taxon>
        <taxon>Thermodesulfovibrionales</taxon>
        <taxon>Candidatus Magnetobacteriaceae</taxon>
        <taxon>Candidatus Magnetobacterium</taxon>
    </lineage>
</organism>
<dbReference type="Proteomes" id="UP000033423">
    <property type="component" value="Unassembled WGS sequence"/>
</dbReference>
<dbReference type="Pfam" id="PF01063">
    <property type="entry name" value="Aminotran_4"/>
    <property type="match status" value="1"/>
</dbReference>
<keyword evidence="2" id="KW-0808">Transferase</keyword>
<dbReference type="GO" id="GO:0008483">
    <property type="term" value="F:transaminase activity"/>
    <property type="evidence" value="ECO:0007669"/>
    <property type="project" value="UniProtKB-KW"/>
</dbReference>
<reference evidence="2 3" key="1">
    <citation type="submission" date="2015-02" db="EMBL/GenBank/DDBJ databases">
        <title>Single-cell genomics of uncultivated deep-branching MTB reveals a conserved set of magnetosome genes.</title>
        <authorList>
            <person name="Kolinko S."/>
            <person name="Richter M."/>
            <person name="Glockner F.O."/>
            <person name="Brachmann A."/>
            <person name="Schuler D."/>
        </authorList>
    </citation>
    <scope>NUCLEOTIDE SEQUENCE [LARGE SCALE GENOMIC DNA]</scope>
    <source>
        <strain evidence="2">TM-1</strain>
    </source>
</reference>
<dbReference type="InterPro" id="IPR050571">
    <property type="entry name" value="Class-IV_PLP-Dep_Aminotrnsfr"/>
</dbReference>
<sequence length="148" mass="16229">MKVWLNGSMLPIERASVGVLDHGLLYGDGVFETLRAYRGVVFELDGHLRRLYRSLSLISLDVSLGHEALTEAIYATLKENSLSDAYIRVTVTRGVGDPGLDPALCGTPTVIILARPFEYYPDDSIKVAIVKTRRNPSDAINPGIKSLN</sequence>
<evidence type="ECO:0000313" key="2">
    <source>
        <dbReference type="EMBL" id="KJU81865.1"/>
    </source>
</evidence>
<comment type="caution">
    <text evidence="2">The sequence shown here is derived from an EMBL/GenBank/DDBJ whole genome shotgun (WGS) entry which is preliminary data.</text>
</comment>
<dbReference type="EMBL" id="LACI01002526">
    <property type="protein sequence ID" value="KJU81865.1"/>
    <property type="molecule type" value="Genomic_DNA"/>
</dbReference>
<proteinExistence type="inferred from homology"/>
<accession>A0A0F3GIV8</accession>
<comment type="similarity">
    <text evidence="1">Belongs to the class-IV pyridoxal-phosphate-dependent aminotransferase family.</text>
</comment>
<protein>
    <submittedName>
        <fullName evidence="2">Branched-chain amino acid aminotransferase</fullName>
    </submittedName>
</protein>
<feature type="non-terminal residue" evidence="2">
    <location>
        <position position="148"/>
    </location>
</feature>
<name>A0A0F3GIV8_9BACT</name>
<dbReference type="InterPro" id="IPR043131">
    <property type="entry name" value="BCAT-like_N"/>
</dbReference>
<dbReference type="InterPro" id="IPR001544">
    <property type="entry name" value="Aminotrans_IV"/>
</dbReference>
<keyword evidence="3" id="KW-1185">Reference proteome</keyword>
<dbReference type="Gene3D" id="3.30.470.10">
    <property type="match status" value="1"/>
</dbReference>
<dbReference type="GO" id="GO:0046394">
    <property type="term" value="P:carboxylic acid biosynthetic process"/>
    <property type="evidence" value="ECO:0007669"/>
    <property type="project" value="UniProtKB-ARBA"/>
</dbReference>
<dbReference type="AlphaFoldDB" id="A0A0F3GIV8"/>